<evidence type="ECO:0000313" key="1">
    <source>
        <dbReference type="EMBL" id="ANJ73169.1"/>
    </source>
</evidence>
<evidence type="ECO:0000313" key="2">
    <source>
        <dbReference type="Proteomes" id="UP000078572"/>
    </source>
</evidence>
<dbReference type="Proteomes" id="UP000078572">
    <property type="component" value="Chromosome 1"/>
</dbReference>
<dbReference type="InterPro" id="IPR038607">
    <property type="entry name" value="PhoD-like_sf"/>
</dbReference>
<dbReference type="EMBL" id="CP016022">
    <property type="protein sequence ID" value="ANJ73169.1"/>
    <property type="molecule type" value="Genomic_DNA"/>
</dbReference>
<reference evidence="2" key="1">
    <citation type="submission" date="2016-06" db="EMBL/GenBank/DDBJ databases">
        <authorList>
            <person name="Xu Y."/>
            <person name="Nagy A."/>
            <person name="Yan X."/>
            <person name="Kim S.W."/>
            <person name="Haley B."/>
            <person name="Liu N.T."/>
            <person name="Nou X."/>
        </authorList>
    </citation>
    <scope>NUCLEOTIDE SEQUENCE [LARGE SCALE GENOMIC DNA]</scope>
    <source>
        <strain evidence="2">ATCC 49129</strain>
    </source>
</reference>
<gene>
    <name evidence="1" type="ORF">A9Y76_12090</name>
</gene>
<organism evidence="1 2">
    <name type="scientific">Ralstonia insidiosa</name>
    <dbReference type="NCBI Taxonomy" id="190721"/>
    <lineage>
        <taxon>Bacteria</taxon>
        <taxon>Pseudomonadati</taxon>
        <taxon>Pseudomonadota</taxon>
        <taxon>Betaproteobacteria</taxon>
        <taxon>Burkholderiales</taxon>
        <taxon>Burkholderiaceae</taxon>
        <taxon>Ralstonia</taxon>
    </lineage>
</organism>
<dbReference type="GeneID" id="61526751"/>
<dbReference type="PANTHER" id="PTHR43606:SF1">
    <property type="entry name" value="PHOD-LIKE PHOSPHATASE METALLOPHOSPHATASE DOMAIN-CONTAINING PROTEIN"/>
    <property type="match status" value="1"/>
</dbReference>
<dbReference type="Pfam" id="PF09423">
    <property type="entry name" value="PhoD"/>
    <property type="match status" value="1"/>
</dbReference>
<dbReference type="InterPro" id="IPR029052">
    <property type="entry name" value="Metallo-depent_PP-like"/>
</dbReference>
<keyword evidence="2" id="KW-1185">Reference proteome</keyword>
<dbReference type="Gene3D" id="2.60.40.380">
    <property type="entry name" value="Purple acid phosphatase-like, N-terminal"/>
    <property type="match status" value="1"/>
</dbReference>
<dbReference type="CDD" id="cd07389">
    <property type="entry name" value="MPP_PhoD"/>
    <property type="match status" value="1"/>
</dbReference>
<name>A0A191ZYG6_9RALS</name>
<dbReference type="RefSeq" id="WP_064804389.1">
    <property type="nucleotide sequence ID" value="NZ_CP016022.1"/>
</dbReference>
<dbReference type="Gene3D" id="3.60.21.70">
    <property type="entry name" value="PhoD-like phosphatase"/>
    <property type="match status" value="1"/>
</dbReference>
<dbReference type="STRING" id="190721.ACS15_2477"/>
<dbReference type="SUPFAM" id="SSF56300">
    <property type="entry name" value="Metallo-dependent phosphatases"/>
    <property type="match status" value="1"/>
</dbReference>
<dbReference type="AlphaFoldDB" id="A0A191ZYG6"/>
<dbReference type="InterPro" id="IPR018946">
    <property type="entry name" value="PhoD-like_MPP"/>
</dbReference>
<accession>A0A191ZYG6</accession>
<dbReference type="InterPro" id="IPR032093">
    <property type="entry name" value="PhoD_N"/>
</dbReference>
<proteinExistence type="predicted"/>
<dbReference type="OrthoDB" id="327733at2"/>
<sequence length="539" mass="60284">MSDQPIFKPTRRTLIKGLVSASGTALLGSRMGDVLAQGVAPAAVTSERLRPQLPGGVMSGDITANSAIVWSRTDRPARMIVEYSTDAAFKKVVRRVGPTAIETSGLTARVDLTGLPAGANLFYRVRFQDLVHEKAFSEPVVGRFHTAPVHANRPICFVFSGDEAGQGWGINERFGGYRLYEAMRRESPDFFIHSGDQIYADGPIEAEVKLPDGSLWTNLTTEAKSHVAQTLDDYRGAFAYNQLDKNKRAFAAEVPFLVQWDDHEVRNNWYPGQQIGPEEKRYQERSASVLAARAKQVMFEYNPFRFNPVDPEQIYRAFQYGPLLDVFMLDERSYRGRNSPNRQTTLDADAAFLGPKQTAWLKQSLKQSKATWKVIASDMPISLVVPDLNPDVPKGTYEAWANADDGAPSGRELELAEILRFIKQENIQNVVWVTADVHYAQATYYHPSRAKFTEFKPFWEFVGGPINAGTFGPNEVDQTFGPDLRYVSIPKDNPQNQSPAALQQYYGRAKIDPATRTMHVSLHDLDGTSLWDVKLDPEA</sequence>
<dbReference type="PROSITE" id="PS51318">
    <property type="entry name" value="TAT"/>
    <property type="match status" value="1"/>
</dbReference>
<protein>
    <submittedName>
        <fullName evidence="1">Alkaline phosphatase</fullName>
    </submittedName>
</protein>
<dbReference type="PANTHER" id="PTHR43606">
    <property type="entry name" value="PHOSPHATASE, PUTATIVE (AFU_ORTHOLOGUE AFUA_6G08710)-RELATED"/>
    <property type="match status" value="1"/>
</dbReference>
<dbReference type="InterPro" id="IPR052900">
    <property type="entry name" value="Phospholipid_Metab_Enz"/>
</dbReference>
<dbReference type="Pfam" id="PF16655">
    <property type="entry name" value="PhoD_N"/>
    <property type="match status" value="1"/>
</dbReference>
<dbReference type="InterPro" id="IPR006311">
    <property type="entry name" value="TAT_signal"/>
</dbReference>